<dbReference type="EMBL" id="MFBA01000057">
    <property type="protein sequence ID" value="OGD84545.1"/>
    <property type="molecule type" value="Genomic_DNA"/>
</dbReference>
<evidence type="ECO:0000313" key="7">
    <source>
        <dbReference type="EMBL" id="OGD84545.1"/>
    </source>
</evidence>
<comment type="similarity">
    <text evidence="5 6">Belongs to the FtsA/MreB family.</text>
</comment>
<dbReference type="InterPro" id="IPR043129">
    <property type="entry name" value="ATPase_NBD"/>
</dbReference>
<evidence type="ECO:0000256" key="6">
    <source>
        <dbReference type="HAMAP-Rule" id="MF_02207"/>
    </source>
</evidence>
<dbReference type="Pfam" id="PF06723">
    <property type="entry name" value="MreB_Mbl"/>
    <property type="match status" value="1"/>
</dbReference>
<name>A0A1F5FY77_9BACT</name>
<dbReference type="GO" id="GO:0000902">
    <property type="term" value="P:cell morphogenesis"/>
    <property type="evidence" value="ECO:0007669"/>
    <property type="project" value="InterPro"/>
</dbReference>
<proteinExistence type="inferred from homology"/>
<dbReference type="GO" id="GO:0008360">
    <property type="term" value="P:regulation of cell shape"/>
    <property type="evidence" value="ECO:0007669"/>
    <property type="project" value="UniProtKB-UniRule"/>
</dbReference>
<feature type="binding site" evidence="6">
    <location>
        <begin position="22"/>
        <end position="24"/>
    </location>
    <ligand>
        <name>ATP</name>
        <dbReference type="ChEBI" id="CHEBI:30616"/>
    </ligand>
</feature>
<keyword evidence="2 6" id="KW-0547">Nucleotide-binding</keyword>
<dbReference type="PANTHER" id="PTHR42749">
    <property type="entry name" value="CELL SHAPE-DETERMINING PROTEIN MREB"/>
    <property type="match status" value="1"/>
</dbReference>
<accession>A0A1F5FY77</accession>
<dbReference type="NCBIfam" id="TIGR00904">
    <property type="entry name" value="mreB"/>
    <property type="match status" value="1"/>
</dbReference>
<dbReference type="InterPro" id="IPR056546">
    <property type="entry name" value="MreB_MamK-like"/>
</dbReference>
<dbReference type="PRINTS" id="PR01652">
    <property type="entry name" value="SHAPEPROTEIN"/>
</dbReference>
<organism evidence="7 8">
    <name type="scientific">Candidatus Curtissbacteria bacterium RIFCSPHIGHO2_01_FULL_41_13</name>
    <dbReference type="NCBI Taxonomy" id="1797745"/>
    <lineage>
        <taxon>Bacteria</taxon>
        <taxon>Candidatus Curtissiibacteriota</taxon>
    </lineage>
</organism>
<dbReference type="GO" id="GO:0005524">
    <property type="term" value="F:ATP binding"/>
    <property type="evidence" value="ECO:0007669"/>
    <property type="project" value="UniProtKB-KW"/>
</dbReference>
<dbReference type="CDD" id="cd10225">
    <property type="entry name" value="ASKHA_NBD_MreB-like"/>
    <property type="match status" value="1"/>
</dbReference>
<dbReference type="Gene3D" id="3.30.420.40">
    <property type="match status" value="3"/>
</dbReference>
<sequence length="351" mass="37442">MIPIIDNLLGLFSQDLAVDLGTANTLVYVSGKGIAIREPSIVAIHKKSRRIIAIGDEAKKMIGKTPLNITTVRPLRDGVISDYDTTLAMLSHFVKKVHKKPGQRITLPRPRIVIGIPSQVTEVERRAILDVARDSGAREAFLVEEPMAAAIGVGTSVLEPVGNMIVDIGGGTCETAVISLGGIVVGRSLKLAGDAMDLDIVSYVRARWGLALGEKTAEEVKMFLGSAQVLPVEKQMTVRGRDLEKGLPKSIKLTSAQVREALSTTISAIVQTIKETIEDAPPELASDIAERGIVLCGGGSQIYGLPKLISQETKMAVSVVAEPLSCVVIGCAKLLANRELLERVKIARTSS</sequence>
<comment type="subcellular location">
    <subcellularLocation>
        <location evidence="6">Cytoplasm</location>
    </subcellularLocation>
    <text evidence="6">Membrane-associated.</text>
</comment>
<dbReference type="AlphaFoldDB" id="A0A1F5FY77"/>
<keyword evidence="1 6" id="KW-0963">Cytoplasm</keyword>
<reference evidence="7 8" key="1">
    <citation type="journal article" date="2016" name="Nat. Commun.">
        <title>Thousands of microbial genomes shed light on interconnected biogeochemical processes in an aquifer system.</title>
        <authorList>
            <person name="Anantharaman K."/>
            <person name="Brown C.T."/>
            <person name="Hug L.A."/>
            <person name="Sharon I."/>
            <person name="Castelle C.J."/>
            <person name="Probst A.J."/>
            <person name="Thomas B.C."/>
            <person name="Singh A."/>
            <person name="Wilkins M.J."/>
            <person name="Karaoz U."/>
            <person name="Brodie E.L."/>
            <person name="Williams K.H."/>
            <person name="Hubbard S.S."/>
            <person name="Banfield J.F."/>
        </authorList>
    </citation>
    <scope>NUCLEOTIDE SEQUENCE [LARGE SCALE GENOMIC DNA]</scope>
</reference>
<evidence type="ECO:0000256" key="5">
    <source>
        <dbReference type="ARBA" id="ARBA00023458"/>
    </source>
</evidence>
<evidence type="ECO:0000256" key="3">
    <source>
        <dbReference type="ARBA" id="ARBA00022840"/>
    </source>
</evidence>
<protein>
    <recommendedName>
        <fullName evidence="6">Cell shape-determining protein MreB</fullName>
    </recommendedName>
</protein>
<gene>
    <name evidence="6" type="primary">mreB</name>
    <name evidence="7" type="ORF">A2696_01930</name>
</gene>
<dbReference type="NCBIfam" id="NF010539">
    <property type="entry name" value="PRK13927.1"/>
    <property type="match status" value="1"/>
</dbReference>
<comment type="subunit">
    <text evidence="6">Forms polymers.</text>
</comment>
<dbReference type="HAMAP" id="MF_02207">
    <property type="entry name" value="MreB"/>
    <property type="match status" value="1"/>
</dbReference>
<comment type="function">
    <text evidence="6">Forms membrane-associated dynamic filaments that are essential for cell shape determination. Acts by regulating cell wall synthesis and cell elongation, and thus cell shape. A feedback loop between cell geometry and MreB localization may maintain elongated cell shape by targeting cell wall growth to regions of negative cell wall curvature.</text>
</comment>
<evidence type="ECO:0000313" key="8">
    <source>
        <dbReference type="Proteomes" id="UP000177069"/>
    </source>
</evidence>
<evidence type="ECO:0000256" key="4">
    <source>
        <dbReference type="ARBA" id="ARBA00022960"/>
    </source>
</evidence>
<dbReference type="PANTHER" id="PTHR42749:SF1">
    <property type="entry name" value="CELL SHAPE-DETERMINING PROTEIN MREB"/>
    <property type="match status" value="1"/>
</dbReference>
<dbReference type="GO" id="GO:0005737">
    <property type="term" value="C:cytoplasm"/>
    <property type="evidence" value="ECO:0007669"/>
    <property type="project" value="UniProtKB-SubCell"/>
</dbReference>
<keyword evidence="3 6" id="KW-0067">ATP-binding</keyword>
<dbReference type="Proteomes" id="UP000177069">
    <property type="component" value="Unassembled WGS sequence"/>
</dbReference>
<evidence type="ECO:0000256" key="2">
    <source>
        <dbReference type="ARBA" id="ARBA00022741"/>
    </source>
</evidence>
<comment type="caution">
    <text evidence="7">The sequence shown here is derived from an EMBL/GenBank/DDBJ whole genome shotgun (WGS) entry which is preliminary data.</text>
</comment>
<evidence type="ECO:0000256" key="1">
    <source>
        <dbReference type="ARBA" id="ARBA00022490"/>
    </source>
</evidence>
<comment type="caution">
    <text evidence="6">Lacks conserved residue(s) required for the propagation of feature annotation.</text>
</comment>
<feature type="binding site" evidence="6">
    <location>
        <begin position="218"/>
        <end position="221"/>
    </location>
    <ligand>
        <name>ATP</name>
        <dbReference type="ChEBI" id="CHEBI:30616"/>
    </ligand>
</feature>
<feature type="binding site" evidence="6">
    <location>
        <begin position="170"/>
        <end position="172"/>
    </location>
    <ligand>
        <name>ATP</name>
        <dbReference type="ChEBI" id="CHEBI:30616"/>
    </ligand>
</feature>
<keyword evidence="4 6" id="KW-0133">Cell shape</keyword>
<dbReference type="SUPFAM" id="SSF53067">
    <property type="entry name" value="Actin-like ATPase domain"/>
    <property type="match status" value="2"/>
</dbReference>
<dbReference type="InterPro" id="IPR004753">
    <property type="entry name" value="MreB"/>
</dbReference>